<sequence length="74" mass="7663">MEIKIGIQQAARELTVDVDDTPEAVEKLVADAIATEGGVIALTDTKGRRIVVPGAKVAYVEIGTGAPGTVGFLR</sequence>
<evidence type="ECO:0000313" key="2">
    <source>
        <dbReference type="Proteomes" id="UP000502996"/>
    </source>
</evidence>
<reference evidence="1 2" key="1">
    <citation type="submission" date="2020-02" db="EMBL/GenBank/DDBJ databases">
        <title>Full genome sequence of Nocardioides sp. R-3366.</title>
        <authorList>
            <person name="Im W.-T."/>
        </authorList>
    </citation>
    <scope>NUCLEOTIDE SEQUENCE [LARGE SCALE GENOMIC DNA]</scope>
    <source>
        <strain evidence="1 2">R-3366</strain>
    </source>
</reference>
<dbReference type="RefSeq" id="WP_165234505.1">
    <property type="nucleotide sequence ID" value="NZ_CP049257.1"/>
</dbReference>
<dbReference type="AlphaFoldDB" id="A0A6G6WFJ3"/>
<keyword evidence="2" id="KW-1185">Reference proteome</keyword>
<gene>
    <name evidence="1" type="ORF">G5V58_15425</name>
</gene>
<accession>A0A6G6WFJ3</accession>
<proteinExistence type="predicted"/>
<dbReference type="Pfam" id="PF11305">
    <property type="entry name" value="DUF3107"/>
    <property type="match status" value="1"/>
</dbReference>
<name>A0A6G6WFJ3_9ACTN</name>
<dbReference type="EMBL" id="CP049257">
    <property type="protein sequence ID" value="QIG43976.1"/>
    <property type="molecule type" value="Genomic_DNA"/>
</dbReference>
<protein>
    <submittedName>
        <fullName evidence="1">DUF3107 domain-containing protein</fullName>
    </submittedName>
</protein>
<evidence type="ECO:0000313" key="1">
    <source>
        <dbReference type="EMBL" id="QIG43976.1"/>
    </source>
</evidence>
<organism evidence="1 2">
    <name type="scientific">Nocardioides anomalus</name>
    <dbReference type="NCBI Taxonomy" id="2712223"/>
    <lineage>
        <taxon>Bacteria</taxon>
        <taxon>Bacillati</taxon>
        <taxon>Actinomycetota</taxon>
        <taxon>Actinomycetes</taxon>
        <taxon>Propionibacteriales</taxon>
        <taxon>Nocardioidaceae</taxon>
        <taxon>Nocardioides</taxon>
    </lineage>
</organism>
<dbReference type="Proteomes" id="UP000502996">
    <property type="component" value="Chromosome"/>
</dbReference>
<dbReference type="KEGG" id="nano:G5V58_15425"/>
<dbReference type="InterPro" id="IPR021456">
    <property type="entry name" value="DUF3107"/>
</dbReference>